<evidence type="ECO:0000313" key="2">
    <source>
        <dbReference type="EMBL" id="BBB25365.1"/>
    </source>
</evidence>
<dbReference type="SUPFAM" id="SSF75169">
    <property type="entry name" value="DsrEFH-like"/>
    <property type="match status" value="1"/>
</dbReference>
<dbReference type="InterPro" id="IPR027396">
    <property type="entry name" value="DsrEFH-like"/>
</dbReference>
<name>A0A7R6SS73_9GAMM</name>
<evidence type="ECO:0000256" key="1">
    <source>
        <dbReference type="SAM" id="SignalP"/>
    </source>
</evidence>
<dbReference type="KEGG" id="ajp:AMJAP_0766"/>
<feature type="chain" id="PRO_5032770726" description="DsrE/DsrF-like family protein" evidence="1">
    <location>
        <begin position="22"/>
        <end position="143"/>
    </location>
</feature>
<proteinExistence type="predicted"/>
<dbReference type="InterPro" id="IPR003787">
    <property type="entry name" value="Sulphur_relay_DsrE/F-like"/>
</dbReference>
<dbReference type="RefSeq" id="WP_019622484.1">
    <property type="nucleotide sequence ID" value="NZ_AP014545.1"/>
</dbReference>
<dbReference type="Gene3D" id="3.40.1260.10">
    <property type="entry name" value="DsrEFH-like"/>
    <property type="match status" value="1"/>
</dbReference>
<gene>
    <name evidence="2" type="ORF">AMJAP_0766</name>
</gene>
<dbReference type="EMBL" id="AP014545">
    <property type="protein sequence ID" value="BBB25365.1"/>
    <property type="molecule type" value="Genomic_DNA"/>
</dbReference>
<organism evidence="2 3">
    <name type="scientific">Amphritea japonica ATCC BAA-1530</name>
    <dbReference type="NCBI Taxonomy" id="1278309"/>
    <lineage>
        <taxon>Bacteria</taxon>
        <taxon>Pseudomonadati</taxon>
        <taxon>Pseudomonadota</taxon>
        <taxon>Gammaproteobacteria</taxon>
        <taxon>Oceanospirillales</taxon>
        <taxon>Oceanospirillaceae</taxon>
        <taxon>Amphritea</taxon>
    </lineage>
</organism>
<feature type="signal peptide" evidence="1">
    <location>
        <begin position="1"/>
        <end position="21"/>
    </location>
</feature>
<reference evidence="2 3" key="1">
    <citation type="journal article" date="2008" name="Int. J. Syst. Evol. Microbiol.">
        <title>Amphritea japonica sp. nov. and Amphritea balenae sp. nov., isolated from the sediment adjacent to sperm whale carcasses off Kagoshima, Japan.</title>
        <authorList>
            <person name="Miyazaki M."/>
            <person name="Nogi Y."/>
            <person name="Fujiwara Y."/>
            <person name="Kawato M."/>
            <person name="Nagahama T."/>
            <person name="Kubokawa K."/>
            <person name="Horikoshi K."/>
        </authorList>
    </citation>
    <scope>NUCLEOTIDE SEQUENCE [LARGE SCALE GENOMIC DNA]</scope>
    <source>
        <strain evidence="2 3">ATCC BAA-1530</strain>
    </source>
</reference>
<dbReference type="Pfam" id="PF02635">
    <property type="entry name" value="DsrE"/>
    <property type="match status" value="1"/>
</dbReference>
<dbReference type="PANTHER" id="PTHR37691:SF1">
    <property type="entry name" value="BLR3518 PROTEIN"/>
    <property type="match status" value="1"/>
</dbReference>
<accession>A0A7R6SS73</accession>
<dbReference type="Proteomes" id="UP000595663">
    <property type="component" value="Chromosome"/>
</dbReference>
<dbReference type="PANTHER" id="PTHR37691">
    <property type="entry name" value="BLR3518 PROTEIN"/>
    <property type="match status" value="1"/>
</dbReference>
<sequence length="143" mass="16091">MKIKTLLMATVLLATALNCSAEQYPFQKVVYHVNYHDESRINETLVNVSNHLEALSDDNADIKVMIHGKAIEFLMEAVENDGKQIQLDALRLRGVQFLVCGNTLNGYDITHEDLYEVEAEDVVQAGLPAIVDLQQKGYIYVRP</sequence>
<keyword evidence="3" id="KW-1185">Reference proteome</keyword>
<evidence type="ECO:0008006" key="4">
    <source>
        <dbReference type="Google" id="ProtNLM"/>
    </source>
</evidence>
<dbReference type="AlphaFoldDB" id="A0A7R6SS73"/>
<protein>
    <recommendedName>
        <fullName evidence="4">DsrE/DsrF-like family protein</fullName>
    </recommendedName>
</protein>
<keyword evidence="1" id="KW-0732">Signal</keyword>
<evidence type="ECO:0000313" key="3">
    <source>
        <dbReference type="Proteomes" id="UP000595663"/>
    </source>
</evidence>